<sequence>MSDRDLICKACDGHGLLRDDESWQYTCTICSGTGFATMTQKTTPPSTDDMNRVME</sequence>
<proteinExistence type="predicted"/>
<dbReference type="SUPFAM" id="SSF57938">
    <property type="entry name" value="DnaJ/Hsp40 cysteine-rich domain"/>
    <property type="match status" value="1"/>
</dbReference>
<evidence type="ECO:0000313" key="1">
    <source>
        <dbReference type="EMBL" id="SDJ69154.1"/>
    </source>
</evidence>
<dbReference type="RefSeq" id="WP_176757536.1">
    <property type="nucleotide sequence ID" value="NZ_FNEV01000010.1"/>
</dbReference>
<reference evidence="2" key="1">
    <citation type="submission" date="2016-10" db="EMBL/GenBank/DDBJ databases">
        <authorList>
            <person name="Varghese N."/>
            <person name="Submissions S."/>
        </authorList>
    </citation>
    <scope>NUCLEOTIDE SEQUENCE [LARGE SCALE GENOMIC DNA]</scope>
    <source>
        <strain evidence="2">DSM 4771</strain>
    </source>
</reference>
<dbReference type="Proteomes" id="UP000199225">
    <property type="component" value="Unassembled WGS sequence"/>
</dbReference>
<organism evidence="1 2">
    <name type="scientific">Salimicrobium halophilum</name>
    <dbReference type="NCBI Taxonomy" id="86666"/>
    <lineage>
        <taxon>Bacteria</taxon>
        <taxon>Bacillati</taxon>
        <taxon>Bacillota</taxon>
        <taxon>Bacilli</taxon>
        <taxon>Bacillales</taxon>
        <taxon>Bacillaceae</taxon>
        <taxon>Salimicrobium</taxon>
    </lineage>
</organism>
<dbReference type="AlphaFoldDB" id="A0A1G8VSZ8"/>
<accession>A0A1G8VSZ8</accession>
<keyword evidence="2" id="KW-1185">Reference proteome</keyword>
<dbReference type="EMBL" id="FNEV01000010">
    <property type="protein sequence ID" value="SDJ69154.1"/>
    <property type="molecule type" value="Genomic_DNA"/>
</dbReference>
<evidence type="ECO:0000313" key="2">
    <source>
        <dbReference type="Proteomes" id="UP000199225"/>
    </source>
</evidence>
<protein>
    <submittedName>
        <fullName evidence="1">Uncharacterized protein</fullName>
    </submittedName>
</protein>
<dbReference type="Gene3D" id="2.10.230.10">
    <property type="entry name" value="Heat shock protein DnaJ, cysteine-rich domain"/>
    <property type="match status" value="1"/>
</dbReference>
<gene>
    <name evidence="1" type="ORF">SAMN04490247_2884</name>
</gene>
<dbReference type="InterPro" id="IPR036410">
    <property type="entry name" value="HSP_DnaJ_Cys-rich_dom_sf"/>
</dbReference>
<name>A0A1G8VSZ8_9BACI</name>